<evidence type="ECO:0000256" key="8">
    <source>
        <dbReference type="ARBA" id="ARBA00023211"/>
    </source>
</evidence>
<dbReference type="GO" id="GO:0046872">
    <property type="term" value="F:metal ion binding"/>
    <property type="evidence" value="ECO:0007669"/>
    <property type="project" value="UniProtKB-KW"/>
</dbReference>
<evidence type="ECO:0000256" key="11">
    <source>
        <dbReference type="SAM" id="MobiDB-lite"/>
    </source>
</evidence>
<comment type="cofactor">
    <cofactor evidence="1">
        <name>Mn(2+)</name>
        <dbReference type="ChEBI" id="CHEBI:29035"/>
    </cofactor>
</comment>
<dbReference type="SMART" id="SM00332">
    <property type="entry name" value="PP2Cc"/>
    <property type="match status" value="1"/>
</dbReference>
<comment type="catalytic activity">
    <reaction evidence="9">
        <text>O-phospho-L-threonyl-[protein] + H2O = L-threonyl-[protein] + phosphate</text>
        <dbReference type="Rhea" id="RHEA:47004"/>
        <dbReference type="Rhea" id="RHEA-COMP:11060"/>
        <dbReference type="Rhea" id="RHEA-COMP:11605"/>
        <dbReference type="ChEBI" id="CHEBI:15377"/>
        <dbReference type="ChEBI" id="CHEBI:30013"/>
        <dbReference type="ChEBI" id="CHEBI:43474"/>
        <dbReference type="ChEBI" id="CHEBI:61977"/>
        <dbReference type="EC" id="3.1.3.16"/>
    </reaction>
    <physiologicalReaction direction="left-to-right" evidence="9">
        <dbReference type="Rhea" id="RHEA:47005"/>
    </physiologicalReaction>
</comment>
<evidence type="ECO:0000256" key="9">
    <source>
        <dbReference type="ARBA" id="ARBA00048832"/>
    </source>
</evidence>
<sequence>MGQALSEPVTEKHTTSGEDDQYVYGASAMQGWRISMEDAHTTLLKLTSTPNRTAFFAVFDGHGGQNVSKYCESHLHKVIAGTEEFKNMDYEGALKTGFLSTDMKLRNDPSHANEPSGATSVAAIITDSKIYVGNAGDSRAVLCTTLGQAEPLSFDHKPKNPLELERIVAAGGFVDCGRVNGNLALSRAIGDFEFKQSTDLPAERQIVTAFPDVMEWTLRDSDEFLVLACDGIWDCMTNQDVVDFISSKIVEKHELGTICEMLMDHCLGPDPVIYEVGFDNMTVVIVALLRGRTKEAWCDAVSKRVEAQGGIRPRSLISRQPVADTVPAEGVN</sequence>
<dbReference type="PANTHER" id="PTHR13832:SF565">
    <property type="entry name" value="AT28366P-RELATED"/>
    <property type="match status" value="1"/>
</dbReference>
<keyword evidence="7 10" id="KW-0904">Protein phosphatase</keyword>
<dbReference type="GO" id="GO:0004722">
    <property type="term" value="F:protein serine/threonine phosphatase activity"/>
    <property type="evidence" value="ECO:0007669"/>
    <property type="project" value="UniProtKB-EC"/>
</dbReference>
<dbReference type="eggNOG" id="KOG0698">
    <property type="taxonomic scope" value="Eukaryota"/>
</dbReference>
<dbReference type="InterPro" id="IPR001932">
    <property type="entry name" value="PPM-type_phosphatase-like_dom"/>
</dbReference>
<dbReference type="InterPro" id="IPR000222">
    <property type="entry name" value="PP2C_BS"/>
</dbReference>
<reference evidence="13 14" key="1">
    <citation type="submission" date="2006-10" db="EMBL/GenBank/DDBJ databases">
        <title>The Genome Sequence of Batrachochytrium dendrobatidis JEL423.</title>
        <authorList>
            <consortium name="The Broad Institute Genome Sequencing Platform"/>
            <person name="Birren B."/>
            <person name="Lander E."/>
            <person name="Galagan J."/>
            <person name="Cuomo C."/>
            <person name="Devon K."/>
            <person name="Jaffe D."/>
            <person name="Butler J."/>
            <person name="Alvarez P."/>
            <person name="Gnerre S."/>
            <person name="Grabherr M."/>
            <person name="Kleber M."/>
            <person name="Mauceli E."/>
            <person name="Brockman W."/>
            <person name="Young S."/>
            <person name="LaButti K."/>
            <person name="Sykes S."/>
            <person name="DeCaprio D."/>
            <person name="Crawford M."/>
            <person name="Koehrsen M."/>
            <person name="Engels R."/>
            <person name="Montgomery P."/>
            <person name="Pearson M."/>
            <person name="Howarth C."/>
            <person name="Larson L."/>
            <person name="White J."/>
            <person name="O'Leary S."/>
            <person name="Kodira C."/>
            <person name="Zeng Q."/>
            <person name="Yandava C."/>
            <person name="Alvarado L."/>
            <person name="Longcore J."/>
            <person name="James T."/>
        </authorList>
    </citation>
    <scope>NUCLEOTIDE SEQUENCE [LARGE SCALE GENOMIC DNA]</scope>
    <source>
        <strain evidence="13 14">JEL423</strain>
    </source>
</reference>
<dbReference type="Gene3D" id="3.60.40.10">
    <property type="entry name" value="PPM-type phosphatase domain"/>
    <property type="match status" value="1"/>
</dbReference>
<evidence type="ECO:0000256" key="5">
    <source>
        <dbReference type="ARBA" id="ARBA00022723"/>
    </source>
</evidence>
<dbReference type="InterPro" id="IPR036457">
    <property type="entry name" value="PPM-type-like_dom_sf"/>
</dbReference>
<dbReference type="EC" id="3.1.3.16" evidence="4"/>
<gene>
    <name evidence="13" type="ORF">BDEG_25292</name>
</gene>
<evidence type="ECO:0000256" key="2">
    <source>
        <dbReference type="ARBA" id="ARBA00001946"/>
    </source>
</evidence>
<evidence type="ECO:0000259" key="12">
    <source>
        <dbReference type="PROSITE" id="PS51746"/>
    </source>
</evidence>
<evidence type="ECO:0000256" key="4">
    <source>
        <dbReference type="ARBA" id="ARBA00013081"/>
    </source>
</evidence>
<evidence type="ECO:0000313" key="13">
    <source>
        <dbReference type="EMBL" id="OAJ41745.1"/>
    </source>
</evidence>
<evidence type="ECO:0000256" key="1">
    <source>
        <dbReference type="ARBA" id="ARBA00001936"/>
    </source>
</evidence>
<keyword evidence="5" id="KW-0479">Metal-binding</keyword>
<dbReference type="OrthoDB" id="10264738at2759"/>
<dbReference type="SUPFAM" id="SSF81606">
    <property type="entry name" value="PP2C-like"/>
    <property type="match status" value="1"/>
</dbReference>
<keyword evidence="6 10" id="KW-0378">Hydrolase</keyword>
<comment type="cofactor">
    <cofactor evidence="2">
        <name>Mg(2+)</name>
        <dbReference type="ChEBI" id="CHEBI:18420"/>
    </cofactor>
</comment>
<dbReference type="FunFam" id="3.60.40.10:FF:000016">
    <property type="entry name" value="Protein phosphatase 2C"/>
    <property type="match status" value="1"/>
</dbReference>
<feature type="domain" description="PPM-type phosphatase" evidence="12">
    <location>
        <begin position="23"/>
        <end position="288"/>
    </location>
</feature>
<dbReference type="Proteomes" id="UP000077115">
    <property type="component" value="Unassembled WGS sequence"/>
</dbReference>
<dbReference type="STRING" id="403673.A0A177WQ13"/>
<feature type="region of interest" description="Disordered" evidence="11">
    <location>
        <begin position="1"/>
        <end position="20"/>
    </location>
</feature>
<dbReference type="InterPro" id="IPR015655">
    <property type="entry name" value="PP2C"/>
</dbReference>
<reference evidence="13 14" key="2">
    <citation type="submission" date="2016-05" db="EMBL/GenBank/DDBJ databases">
        <title>Lineage-specific infection strategies underlie the spectrum of fungal disease in amphibians.</title>
        <authorList>
            <person name="Cuomo C.A."/>
            <person name="Farrer R.A."/>
            <person name="James T."/>
            <person name="Longcore J."/>
            <person name="Birren B."/>
        </authorList>
    </citation>
    <scope>NUCLEOTIDE SEQUENCE [LARGE SCALE GENOMIC DNA]</scope>
    <source>
        <strain evidence="13 14">JEL423</strain>
    </source>
</reference>
<dbReference type="PANTHER" id="PTHR13832">
    <property type="entry name" value="PROTEIN PHOSPHATASE 2C"/>
    <property type="match status" value="1"/>
</dbReference>
<dbReference type="EMBL" id="DS022306">
    <property type="protein sequence ID" value="OAJ41745.1"/>
    <property type="molecule type" value="Genomic_DNA"/>
</dbReference>
<organism evidence="13 14">
    <name type="scientific">Batrachochytrium dendrobatidis (strain JEL423)</name>
    <dbReference type="NCBI Taxonomy" id="403673"/>
    <lineage>
        <taxon>Eukaryota</taxon>
        <taxon>Fungi</taxon>
        <taxon>Fungi incertae sedis</taxon>
        <taxon>Chytridiomycota</taxon>
        <taxon>Chytridiomycota incertae sedis</taxon>
        <taxon>Chytridiomycetes</taxon>
        <taxon>Rhizophydiales</taxon>
        <taxon>Rhizophydiales incertae sedis</taxon>
        <taxon>Batrachochytrium</taxon>
    </lineage>
</organism>
<evidence type="ECO:0000256" key="10">
    <source>
        <dbReference type="RuleBase" id="RU003465"/>
    </source>
</evidence>
<evidence type="ECO:0000256" key="3">
    <source>
        <dbReference type="ARBA" id="ARBA00006702"/>
    </source>
</evidence>
<dbReference type="PROSITE" id="PS51746">
    <property type="entry name" value="PPM_2"/>
    <property type="match status" value="1"/>
</dbReference>
<keyword evidence="8" id="KW-0464">Manganese</keyword>
<accession>A0A177WQ13</accession>
<dbReference type="CDD" id="cd00143">
    <property type="entry name" value="PP2Cc"/>
    <property type="match status" value="1"/>
</dbReference>
<evidence type="ECO:0000313" key="14">
    <source>
        <dbReference type="Proteomes" id="UP000077115"/>
    </source>
</evidence>
<comment type="similarity">
    <text evidence="3 10">Belongs to the PP2C family.</text>
</comment>
<dbReference type="VEuPathDB" id="FungiDB:BDEG_25292"/>
<evidence type="ECO:0000256" key="7">
    <source>
        <dbReference type="ARBA" id="ARBA00022912"/>
    </source>
</evidence>
<evidence type="ECO:0000256" key="6">
    <source>
        <dbReference type="ARBA" id="ARBA00022801"/>
    </source>
</evidence>
<dbReference type="AlphaFoldDB" id="A0A177WQ13"/>
<dbReference type="PROSITE" id="PS01032">
    <property type="entry name" value="PPM_1"/>
    <property type="match status" value="1"/>
</dbReference>
<protein>
    <recommendedName>
        <fullName evidence="4">protein-serine/threonine phosphatase</fullName>
        <ecNumber evidence="4">3.1.3.16</ecNumber>
    </recommendedName>
</protein>
<proteinExistence type="inferred from homology"/>
<dbReference type="Pfam" id="PF00481">
    <property type="entry name" value="PP2C"/>
    <property type="match status" value="1"/>
</dbReference>
<name>A0A177WQ13_BATDL</name>